<reference evidence="2" key="1">
    <citation type="submission" date="2022-09" db="EMBL/GenBank/DDBJ databases">
        <title>Complete Genomes of Fervidibacillus albus and Fervidibacillus halotolerans isolated from tidal flat sediments.</title>
        <authorList>
            <person name="Kwon K.K."/>
            <person name="Yang S.-H."/>
            <person name="Park M.J."/>
            <person name="Oh H.-M."/>
        </authorList>
    </citation>
    <scope>NUCLEOTIDE SEQUENCE</scope>
    <source>
        <strain evidence="2">MEBiC13594</strain>
    </source>
</reference>
<dbReference type="SUPFAM" id="SSF54637">
    <property type="entry name" value="Thioesterase/thiol ester dehydrase-isomerase"/>
    <property type="match status" value="1"/>
</dbReference>
<keyword evidence="3" id="KW-1185">Reference proteome</keyword>
<dbReference type="Pfam" id="PF03061">
    <property type="entry name" value="4HBT"/>
    <property type="match status" value="1"/>
</dbReference>
<dbReference type="InterPro" id="IPR029069">
    <property type="entry name" value="HotDog_dom_sf"/>
</dbReference>
<evidence type="ECO:0000259" key="1">
    <source>
        <dbReference type="Pfam" id="PF03061"/>
    </source>
</evidence>
<dbReference type="KEGG" id="fhl:OE105_11885"/>
<name>A0A9E8M0V2_9BACI</name>
<accession>A0A9E8M0V2</accession>
<evidence type="ECO:0000313" key="3">
    <source>
        <dbReference type="Proteomes" id="UP001164726"/>
    </source>
</evidence>
<dbReference type="Proteomes" id="UP001164726">
    <property type="component" value="Chromosome"/>
</dbReference>
<gene>
    <name evidence="2" type="ORF">OE105_11885</name>
</gene>
<dbReference type="Gene3D" id="3.10.129.10">
    <property type="entry name" value="Hotdog Thioesterase"/>
    <property type="match status" value="1"/>
</dbReference>
<dbReference type="AlphaFoldDB" id="A0A9E8M0V2"/>
<dbReference type="EMBL" id="CP106877">
    <property type="protein sequence ID" value="WAA12249.1"/>
    <property type="molecule type" value="Genomic_DNA"/>
</dbReference>
<dbReference type="InterPro" id="IPR006683">
    <property type="entry name" value="Thioestr_dom"/>
</dbReference>
<dbReference type="CDD" id="cd03443">
    <property type="entry name" value="PaaI_thioesterase"/>
    <property type="match status" value="1"/>
</dbReference>
<sequence>MEERVIHAIQDDYADEFAWCYGCGSLNEHGHHFRTGWDGDQTVTYYRPKKEHMAVPGFVYGGLIASLIDCHSTGSASLALHRKNGNEPGDGTEPPRFVTASLKVDYLKPTPQNTTLKAVGNVTEIHPKRWRVFTELYADQTLCAKGDVTVVVMPETFMENRNKEELSN</sequence>
<protein>
    <submittedName>
        <fullName evidence="2">PaaI family thioesterase</fullName>
    </submittedName>
</protein>
<organism evidence="2 3">
    <name type="scientific">Fervidibacillus halotolerans</name>
    <dbReference type="NCBI Taxonomy" id="2980027"/>
    <lineage>
        <taxon>Bacteria</taxon>
        <taxon>Bacillati</taxon>
        <taxon>Bacillota</taxon>
        <taxon>Bacilli</taxon>
        <taxon>Bacillales</taxon>
        <taxon>Bacillaceae</taxon>
        <taxon>Fervidibacillus</taxon>
    </lineage>
</organism>
<dbReference type="RefSeq" id="WP_275420387.1">
    <property type="nucleotide sequence ID" value="NZ_CP106877.1"/>
</dbReference>
<evidence type="ECO:0000313" key="2">
    <source>
        <dbReference type="EMBL" id="WAA12249.1"/>
    </source>
</evidence>
<proteinExistence type="predicted"/>
<feature type="domain" description="Thioesterase" evidence="1">
    <location>
        <begin position="57"/>
        <end position="141"/>
    </location>
</feature>